<evidence type="ECO:0000256" key="4">
    <source>
        <dbReference type="ARBA" id="ARBA00023002"/>
    </source>
</evidence>
<keyword evidence="2 7" id="KW-0812">Transmembrane</keyword>
<protein>
    <recommendedName>
        <fullName evidence="10">Pheophorbide a oxygenase domain-containing protein</fullName>
    </recommendedName>
</protein>
<dbReference type="KEGG" id="mng:MNEG_2947"/>
<evidence type="ECO:0000313" key="8">
    <source>
        <dbReference type="EMBL" id="KIZ05011.1"/>
    </source>
</evidence>
<gene>
    <name evidence="8" type="ORF">MNEG_2947</name>
</gene>
<dbReference type="PANTHER" id="PTHR21266:SF32">
    <property type="entry name" value="CHOLESTEROL 7-DESATURASE NVD"/>
    <property type="match status" value="1"/>
</dbReference>
<comment type="subcellular location">
    <subcellularLocation>
        <location evidence="1">Membrane</location>
    </subcellularLocation>
</comment>
<keyword evidence="9" id="KW-1185">Reference proteome</keyword>
<accession>A0A0D2NJF3</accession>
<evidence type="ECO:0000256" key="7">
    <source>
        <dbReference type="SAM" id="Phobius"/>
    </source>
</evidence>
<dbReference type="SUPFAM" id="SSF55961">
    <property type="entry name" value="Bet v1-like"/>
    <property type="match status" value="1"/>
</dbReference>
<evidence type="ECO:0000256" key="2">
    <source>
        <dbReference type="ARBA" id="ARBA00022692"/>
    </source>
</evidence>
<dbReference type="GeneID" id="25735825"/>
<evidence type="ECO:0000256" key="1">
    <source>
        <dbReference type="ARBA" id="ARBA00004370"/>
    </source>
</evidence>
<keyword evidence="3 7" id="KW-1133">Transmembrane helix</keyword>
<feature type="transmembrane region" description="Helical" evidence="7">
    <location>
        <begin position="227"/>
        <end position="249"/>
    </location>
</feature>
<dbReference type="OrthoDB" id="426882at2759"/>
<dbReference type="InterPro" id="IPR050584">
    <property type="entry name" value="Cholesterol_7-desaturase"/>
</dbReference>
<name>A0A0D2NJF3_9CHLO</name>
<feature type="transmembrane region" description="Helical" evidence="7">
    <location>
        <begin position="198"/>
        <end position="221"/>
    </location>
</feature>
<evidence type="ECO:0000256" key="3">
    <source>
        <dbReference type="ARBA" id="ARBA00022989"/>
    </source>
</evidence>
<sequence length="269" mass="28166">MRARARAAGWDVLLENLADPSHLPFSHNGLAGLRREKAVPMPFTSISLPNDGDGAGTGAAGGEERPPNVFNHGRPVGLFRYPTVSGEGSLALVAVNAPCSVSYFSRLSSITISSEDLTLRKLGGGRAWAKSYYMPVTCDRMIVALRAWIDKVGGPKWDDRADPPAQRLTRRQINDRWGQHSRECTACQAAVANLRRQAAAFAGAAAALVAALAGAAASAGLPRLLSGGAPAALGAGALAGAAIAAAAALRAWRMLAQFEYVEYFAADNN</sequence>
<keyword evidence="5 7" id="KW-0472">Membrane</keyword>
<organism evidence="8 9">
    <name type="scientific">Monoraphidium neglectum</name>
    <dbReference type="NCBI Taxonomy" id="145388"/>
    <lineage>
        <taxon>Eukaryota</taxon>
        <taxon>Viridiplantae</taxon>
        <taxon>Chlorophyta</taxon>
        <taxon>core chlorophytes</taxon>
        <taxon>Chlorophyceae</taxon>
        <taxon>CS clade</taxon>
        <taxon>Sphaeropleales</taxon>
        <taxon>Selenastraceae</taxon>
        <taxon>Monoraphidium</taxon>
    </lineage>
</organism>
<evidence type="ECO:0000256" key="5">
    <source>
        <dbReference type="ARBA" id="ARBA00023136"/>
    </source>
</evidence>
<dbReference type="RefSeq" id="XP_013904030.1">
    <property type="nucleotide sequence ID" value="XM_014048576.1"/>
</dbReference>
<feature type="region of interest" description="Disordered" evidence="6">
    <location>
        <begin position="44"/>
        <end position="67"/>
    </location>
</feature>
<dbReference type="Proteomes" id="UP000054498">
    <property type="component" value="Unassembled WGS sequence"/>
</dbReference>
<evidence type="ECO:0000256" key="6">
    <source>
        <dbReference type="SAM" id="MobiDB-lite"/>
    </source>
</evidence>
<dbReference type="GO" id="GO:0016491">
    <property type="term" value="F:oxidoreductase activity"/>
    <property type="evidence" value="ECO:0007669"/>
    <property type="project" value="UniProtKB-KW"/>
</dbReference>
<dbReference type="EMBL" id="KK100571">
    <property type="protein sequence ID" value="KIZ05011.1"/>
    <property type="molecule type" value="Genomic_DNA"/>
</dbReference>
<evidence type="ECO:0000313" key="9">
    <source>
        <dbReference type="Proteomes" id="UP000054498"/>
    </source>
</evidence>
<reference evidence="8 9" key="1">
    <citation type="journal article" date="2013" name="BMC Genomics">
        <title>Reconstruction of the lipid metabolism for the microalga Monoraphidium neglectum from its genome sequence reveals characteristics suitable for biofuel production.</title>
        <authorList>
            <person name="Bogen C."/>
            <person name="Al-Dilaimi A."/>
            <person name="Albersmeier A."/>
            <person name="Wichmann J."/>
            <person name="Grundmann M."/>
            <person name="Rupp O."/>
            <person name="Lauersen K.J."/>
            <person name="Blifernez-Klassen O."/>
            <person name="Kalinowski J."/>
            <person name="Goesmann A."/>
            <person name="Mussgnug J.H."/>
            <person name="Kruse O."/>
        </authorList>
    </citation>
    <scope>NUCLEOTIDE SEQUENCE [LARGE SCALE GENOMIC DNA]</scope>
    <source>
        <strain evidence="8 9">SAG 48.87</strain>
    </source>
</reference>
<dbReference type="GO" id="GO:0016020">
    <property type="term" value="C:membrane"/>
    <property type="evidence" value="ECO:0007669"/>
    <property type="project" value="UniProtKB-SubCell"/>
</dbReference>
<dbReference type="GO" id="GO:0005737">
    <property type="term" value="C:cytoplasm"/>
    <property type="evidence" value="ECO:0007669"/>
    <property type="project" value="TreeGrafter"/>
</dbReference>
<dbReference type="PANTHER" id="PTHR21266">
    <property type="entry name" value="IRON-SULFUR DOMAIN CONTAINING PROTEIN"/>
    <property type="match status" value="1"/>
</dbReference>
<proteinExistence type="predicted"/>
<dbReference type="AlphaFoldDB" id="A0A0D2NJF3"/>
<evidence type="ECO:0008006" key="10">
    <source>
        <dbReference type="Google" id="ProtNLM"/>
    </source>
</evidence>
<keyword evidence="4" id="KW-0560">Oxidoreductase</keyword>